<name>F4S7Q2_MELLP</name>
<organism evidence="2">
    <name type="scientific">Melampsora larici-populina (strain 98AG31 / pathotype 3-4-7)</name>
    <name type="common">Poplar leaf rust fungus</name>
    <dbReference type="NCBI Taxonomy" id="747676"/>
    <lineage>
        <taxon>Eukaryota</taxon>
        <taxon>Fungi</taxon>
        <taxon>Dikarya</taxon>
        <taxon>Basidiomycota</taxon>
        <taxon>Pucciniomycotina</taxon>
        <taxon>Pucciniomycetes</taxon>
        <taxon>Pucciniales</taxon>
        <taxon>Melampsoraceae</taxon>
        <taxon>Melampsora</taxon>
    </lineage>
</organism>
<evidence type="ECO:0000313" key="2">
    <source>
        <dbReference type="Proteomes" id="UP000001072"/>
    </source>
</evidence>
<reference evidence="2" key="1">
    <citation type="journal article" date="2011" name="Proc. Natl. Acad. Sci. U.S.A.">
        <title>Obligate biotrophy features unraveled by the genomic analysis of rust fungi.</title>
        <authorList>
            <person name="Duplessis S."/>
            <person name="Cuomo C.A."/>
            <person name="Lin Y.-C."/>
            <person name="Aerts A."/>
            <person name="Tisserant E."/>
            <person name="Veneault-Fourrey C."/>
            <person name="Joly D.L."/>
            <person name="Hacquard S."/>
            <person name="Amselem J."/>
            <person name="Cantarel B.L."/>
            <person name="Chiu R."/>
            <person name="Coutinho P.M."/>
            <person name="Feau N."/>
            <person name="Field M."/>
            <person name="Frey P."/>
            <person name="Gelhaye E."/>
            <person name="Goldberg J."/>
            <person name="Grabherr M.G."/>
            <person name="Kodira C.D."/>
            <person name="Kohler A."/>
            <person name="Kuees U."/>
            <person name="Lindquist E.A."/>
            <person name="Lucas S.M."/>
            <person name="Mago R."/>
            <person name="Mauceli E."/>
            <person name="Morin E."/>
            <person name="Murat C."/>
            <person name="Pangilinan J.L."/>
            <person name="Park R."/>
            <person name="Pearson M."/>
            <person name="Quesneville H."/>
            <person name="Rouhier N."/>
            <person name="Sakthikumar S."/>
            <person name="Salamov A.A."/>
            <person name="Schmutz J."/>
            <person name="Selles B."/>
            <person name="Shapiro H."/>
            <person name="Tanguay P."/>
            <person name="Tuskan G.A."/>
            <person name="Henrissat B."/>
            <person name="Van de Peer Y."/>
            <person name="Rouze P."/>
            <person name="Ellis J.G."/>
            <person name="Dodds P.N."/>
            <person name="Schein J.E."/>
            <person name="Zhong S."/>
            <person name="Hamelin R.C."/>
            <person name="Grigoriev I.V."/>
            <person name="Szabo L.J."/>
            <person name="Martin F."/>
        </authorList>
    </citation>
    <scope>NUCLEOTIDE SEQUENCE [LARGE SCALE GENOMIC DNA]</scope>
    <source>
        <strain evidence="2">98AG31 / pathotype 3-4-7</strain>
    </source>
</reference>
<dbReference type="HOGENOM" id="CLU_915514_0_0_1"/>
<keyword evidence="2" id="KW-1185">Reference proteome</keyword>
<dbReference type="KEGG" id="mlr:MELLADRAFT_94720"/>
<dbReference type="eggNOG" id="ENOG502SY6B">
    <property type="taxonomic scope" value="Eukaryota"/>
</dbReference>
<accession>F4S7Q2</accession>
<dbReference type="InParanoid" id="F4S7Q2"/>
<evidence type="ECO:0000313" key="1">
    <source>
        <dbReference type="EMBL" id="EGF99327.1"/>
    </source>
</evidence>
<dbReference type="EMBL" id="GL883161">
    <property type="protein sequence ID" value="EGF99327.1"/>
    <property type="molecule type" value="Genomic_DNA"/>
</dbReference>
<gene>
    <name evidence="1" type="ORF">MELLADRAFT_94720</name>
</gene>
<sequence length="304" mass="35294">MVCHFSFRGLSFRRQPLKSLDLLHAYWARGSIKKSSLCPTFTRITESKALNRLFITTSSPLSDVLMMYGGNEDITLLSKHTVASNTLFSVPFHPKVSALYRIPTMMFCPQMLHSDYPADSNIAPRRAFLCQENLRRWSPRGRTHEVMRSIYNPLIDVLVMYGGNEDITLWSKHAFLARVVFQQSRPVREHWPIFVRQLSLRQIQPLIKSAQGGPLGGTAQLRIRYAIDAGFRYILHFAHFSTPLAYIYLNIRYWSWNYRGCWHQTCPPIDPRPLSGIEPLFPVTRHHHGRPLSYHRKLIGQIFE</sequence>
<protein>
    <submittedName>
        <fullName evidence="1">Uncharacterized protein</fullName>
    </submittedName>
</protein>
<dbReference type="Proteomes" id="UP000001072">
    <property type="component" value="Unassembled WGS sequence"/>
</dbReference>
<dbReference type="AlphaFoldDB" id="F4S7Q2"/>
<proteinExistence type="predicted"/>
<dbReference type="VEuPathDB" id="FungiDB:MELLADRAFT_94720"/>